<dbReference type="Proteomes" id="UP001206925">
    <property type="component" value="Unassembled WGS sequence"/>
</dbReference>
<sequence length="222" mass="24416">MPTSESSFLRQLSQKDGWNLSSKRWTKPSYTNNNNIKHMENGGMYGTTNGLLPEKRKRVMVVVDQSIHSRHAMLWALTHVANQGDMLTLLQIQTINTLNKETTSSSSSSTTPPDNVLVTSLGALCKACKPEVEVEALVIQGGPKLATVVSQVKKLEVSVLVLGQKNSSPILRCLGGMSSTEKFVEQCINTVDCLTIGVRKQSKGIGGYLISTRWHKDFWLLA</sequence>
<evidence type="ECO:0000313" key="2">
    <source>
        <dbReference type="EMBL" id="KAI7754769.1"/>
    </source>
</evidence>
<organism evidence="2 3">
    <name type="scientific">Ambrosia artemisiifolia</name>
    <name type="common">Common ragweed</name>
    <dbReference type="NCBI Taxonomy" id="4212"/>
    <lineage>
        <taxon>Eukaryota</taxon>
        <taxon>Viridiplantae</taxon>
        <taxon>Streptophyta</taxon>
        <taxon>Embryophyta</taxon>
        <taxon>Tracheophyta</taxon>
        <taxon>Spermatophyta</taxon>
        <taxon>Magnoliopsida</taxon>
        <taxon>eudicotyledons</taxon>
        <taxon>Gunneridae</taxon>
        <taxon>Pentapetalae</taxon>
        <taxon>asterids</taxon>
        <taxon>campanulids</taxon>
        <taxon>Asterales</taxon>
        <taxon>Asteraceae</taxon>
        <taxon>Asteroideae</taxon>
        <taxon>Heliantheae alliance</taxon>
        <taxon>Heliantheae</taxon>
        <taxon>Ambrosia</taxon>
    </lineage>
</organism>
<dbReference type="InterPro" id="IPR006016">
    <property type="entry name" value="UspA"/>
</dbReference>
<dbReference type="InterPro" id="IPR014729">
    <property type="entry name" value="Rossmann-like_a/b/a_fold"/>
</dbReference>
<dbReference type="SUPFAM" id="SSF52402">
    <property type="entry name" value="Adenine nucleotide alpha hydrolases-like"/>
    <property type="match status" value="1"/>
</dbReference>
<protein>
    <recommendedName>
        <fullName evidence="1">UspA domain-containing protein</fullName>
    </recommendedName>
</protein>
<dbReference type="PANTHER" id="PTHR47125">
    <property type="entry name" value="ADENINE NUCLEOTIDE ALPHA HYDROLASES-LIKE SUPERFAMILY PROTEIN"/>
    <property type="match status" value="1"/>
</dbReference>
<dbReference type="AlphaFoldDB" id="A0AAD5D7L0"/>
<keyword evidence="3" id="KW-1185">Reference proteome</keyword>
<proteinExistence type="predicted"/>
<dbReference type="Gene3D" id="3.40.50.620">
    <property type="entry name" value="HUPs"/>
    <property type="match status" value="1"/>
</dbReference>
<dbReference type="EMBL" id="JAMZMK010002534">
    <property type="protein sequence ID" value="KAI7754769.1"/>
    <property type="molecule type" value="Genomic_DNA"/>
</dbReference>
<dbReference type="Pfam" id="PF00582">
    <property type="entry name" value="Usp"/>
    <property type="match status" value="1"/>
</dbReference>
<dbReference type="PANTHER" id="PTHR47125:SF2">
    <property type="entry name" value="ADENINE NUCLEOTIDE ALPHA HYDROLASES-LIKE SUPERFAMILY PROTEIN"/>
    <property type="match status" value="1"/>
</dbReference>
<feature type="domain" description="UspA" evidence="1">
    <location>
        <begin position="56"/>
        <end position="184"/>
    </location>
</feature>
<accession>A0AAD5D7L0</accession>
<evidence type="ECO:0000313" key="3">
    <source>
        <dbReference type="Proteomes" id="UP001206925"/>
    </source>
</evidence>
<evidence type="ECO:0000259" key="1">
    <source>
        <dbReference type="Pfam" id="PF00582"/>
    </source>
</evidence>
<comment type="caution">
    <text evidence="2">The sequence shown here is derived from an EMBL/GenBank/DDBJ whole genome shotgun (WGS) entry which is preliminary data.</text>
</comment>
<gene>
    <name evidence="2" type="ORF">M8C21_033837</name>
</gene>
<reference evidence="2" key="1">
    <citation type="submission" date="2022-06" db="EMBL/GenBank/DDBJ databases">
        <title>Uncovering the hologenomic basis of an extraordinary plant invasion.</title>
        <authorList>
            <person name="Bieker V.C."/>
            <person name="Martin M.D."/>
            <person name="Gilbert T."/>
            <person name="Hodgins K."/>
            <person name="Battlay P."/>
            <person name="Petersen B."/>
            <person name="Wilson J."/>
        </authorList>
    </citation>
    <scope>NUCLEOTIDE SEQUENCE</scope>
    <source>
        <strain evidence="2">AA19_3_7</strain>
        <tissue evidence="2">Leaf</tissue>
    </source>
</reference>
<name>A0AAD5D7L0_AMBAR</name>
<dbReference type="CDD" id="cd00293">
    <property type="entry name" value="USP-like"/>
    <property type="match status" value="1"/>
</dbReference>